<organism evidence="1 2">
    <name type="scientific">Sagittula salina</name>
    <dbReference type="NCBI Taxonomy" id="2820268"/>
    <lineage>
        <taxon>Bacteria</taxon>
        <taxon>Pseudomonadati</taxon>
        <taxon>Pseudomonadota</taxon>
        <taxon>Alphaproteobacteria</taxon>
        <taxon>Rhodobacterales</taxon>
        <taxon>Roseobacteraceae</taxon>
        <taxon>Sagittula</taxon>
    </lineage>
</organism>
<keyword evidence="2" id="KW-1185">Reference proteome</keyword>
<protein>
    <submittedName>
        <fullName evidence="1">Uncharacterized protein</fullName>
    </submittedName>
</protein>
<proteinExistence type="predicted"/>
<accession>A0A940S1H9</accession>
<dbReference type="EMBL" id="JAGISH010000010">
    <property type="protein sequence ID" value="MBP0484173.1"/>
    <property type="molecule type" value="Genomic_DNA"/>
</dbReference>
<gene>
    <name evidence="1" type="ORF">J5474_16975</name>
</gene>
<dbReference type="AlphaFoldDB" id="A0A940S1H9"/>
<name>A0A940S1H9_9RHOB</name>
<reference evidence="1" key="1">
    <citation type="submission" date="2021-03" db="EMBL/GenBank/DDBJ databases">
        <title>Sagittula salina sp. nov. strain M10.9X isolated from the marine waste.</title>
        <authorList>
            <person name="Satari L."/>
            <person name="Molina-Menor E."/>
            <person name="Vidal-Verdu A."/>
            <person name="Pascual J."/>
            <person name="Pereto J."/>
            <person name="Porcar M."/>
        </authorList>
    </citation>
    <scope>NUCLEOTIDE SEQUENCE</scope>
    <source>
        <strain evidence="1">M10.9X</strain>
    </source>
</reference>
<evidence type="ECO:0000313" key="2">
    <source>
        <dbReference type="Proteomes" id="UP000675940"/>
    </source>
</evidence>
<sequence length="188" mass="20433">MTLLLRDLNFKSPNSTTIERICYRGHLMKSGMALNFLRAFGRYADKQNIDIDSSVFDPQHALTEFGYRVVGLGDAIRKVSGQLINSEVDPVSDLAVAANLTPDAIVQMAQGRCVLVPSNVADDVSKAAMAVLKLADPLRVERLPPNNTDYKPVGANRVENGADAFRCPETAAIRQAVLNRVAHVSRAA</sequence>
<dbReference type="Proteomes" id="UP000675940">
    <property type="component" value="Unassembled WGS sequence"/>
</dbReference>
<evidence type="ECO:0000313" key="1">
    <source>
        <dbReference type="EMBL" id="MBP0484173.1"/>
    </source>
</evidence>
<comment type="caution">
    <text evidence="1">The sequence shown here is derived from an EMBL/GenBank/DDBJ whole genome shotgun (WGS) entry which is preliminary data.</text>
</comment>
<dbReference type="RefSeq" id="WP_209362280.1">
    <property type="nucleotide sequence ID" value="NZ_JAGISH010000010.1"/>
</dbReference>